<reference evidence="2" key="1">
    <citation type="journal article" date="2013" name="Environ. Microbiol.">
        <title>Microbiota from the distal guts of lean and obese adolescents exhibit partial functional redundancy besides clear differences in community structure.</title>
        <authorList>
            <person name="Ferrer M."/>
            <person name="Ruiz A."/>
            <person name="Lanza F."/>
            <person name="Haange S.B."/>
            <person name="Oberbach A."/>
            <person name="Till H."/>
            <person name="Bargiela R."/>
            <person name="Campoy C."/>
            <person name="Segura M.T."/>
            <person name="Richter M."/>
            <person name="von Bergen M."/>
            <person name="Seifert J."/>
            <person name="Suarez A."/>
        </authorList>
    </citation>
    <scope>NUCLEOTIDE SEQUENCE</scope>
</reference>
<dbReference type="PANTHER" id="PTHR43685:SF2">
    <property type="entry name" value="GLYCOSYLTRANSFERASE 2-LIKE DOMAIN-CONTAINING PROTEIN"/>
    <property type="match status" value="1"/>
</dbReference>
<dbReference type="CDD" id="cd00761">
    <property type="entry name" value="Glyco_tranf_GTA_type"/>
    <property type="match status" value="1"/>
</dbReference>
<proteinExistence type="predicted"/>
<protein>
    <submittedName>
        <fullName evidence="2">Glycosyltransferase</fullName>
    </submittedName>
</protein>
<dbReference type="Pfam" id="PF00535">
    <property type="entry name" value="Glycos_transf_2"/>
    <property type="match status" value="1"/>
</dbReference>
<comment type="caution">
    <text evidence="2">The sequence shown here is derived from an EMBL/GenBank/DDBJ whole genome shotgun (WGS) entry which is preliminary data.</text>
</comment>
<name>K1RWZ6_9ZZZZ</name>
<organism evidence="2">
    <name type="scientific">human gut metagenome</name>
    <dbReference type="NCBI Taxonomy" id="408170"/>
    <lineage>
        <taxon>unclassified sequences</taxon>
        <taxon>metagenomes</taxon>
        <taxon>organismal metagenomes</taxon>
    </lineage>
</organism>
<dbReference type="SUPFAM" id="SSF53448">
    <property type="entry name" value="Nucleotide-diphospho-sugar transferases"/>
    <property type="match status" value="1"/>
</dbReference>
<accession>K1RWZ6</accession>
<dbReference type="InterPro" id="IPR001173">
    <property type="entry name" value="Glyco_trans_2-like"/>
</dbReference>
<dbReference type="InterPro" id="IPR050834">
    <property type="entry name" value="Glycosyltransf_2"/>
</dbReference>
<sequence>MKQPDNCPEISVIIPVYNLENYLGPCLESVVAQSYRDFEAIVVNDGSRDASGPIAESFAAQDPRIRVVTTPNQGVARARETGLRAARGRWICFLDGDDRWEPDILKELVAAAGQGDGCDIVCCDFKRVRDSYESPVRERRSEELSGFGYMEATLSHSISVCLWAKLYRRTLFDDRLRHHPLPLGEDELLNMQIRH</sequence>
<gene>
    <name evidence="2" type="ORF">OBE_14437</name>
</gene>
<keyword evidence="2" id="KW-0808">Transferase</keyword>
<dbReference type="EMBL" id="AJWZ01009954">
    <property type="protein sequence ID" value="EKC49833.1"/>
    <property type="molecule type" value="Genomic_DNA"/>
</dbReference>
<dbReference type="Gene3D" id="3.90.550.10">
    <property type="entry name" value="Spore Coat Polysaccharide Biosynthesis Protein SpsA, Chain A"/>
    <property type="match status" value="1"/>
</dbReference>
<evidence type="ECO:0000313" key="2">
    <source>
        <dbReference type="EMBL" id="EKC49833.1"/>
    </source>
</evidence>
<feature type="domain" description="Glycosyltransferase 2-like" evidence="1">
    <location>
        <begin position="11"/>
        <end position="174"/>
    </location>
</feature>
<feature type="non-terminal residue" evidence="2">
    <location>
        <position position="195"/>
    </location>
</feature>
<dbReference type="InterPro" id="IPR029044">
    <property type="entry name" value="Nucleotide-diphossugar_trans"/>
</dbReference>
<dbReference type="AlphaFoldDB" id="K1RWZ6"/>
<dbReference type="PANTHER" id="PTHR43685">
    <property type="entry name" value="GLYCOSYLTRANSFERASE"/>
    <property type="match status" value="1"/>
</dbReference>
<evidence type="ECO:0000259" key="1">
    <source>
        <dbReference type="Pfam" id="PF00535"/>
    </source>
</evidence>
<dbReference type="GO" id="GO:0016740">
    <property type="term" value="F:transferase activity"/>
    <property type="evidence" value="ECO:0007669"/>
    <property type="project" value="UniProtKB-KW"/>
</dbReference>